<dbReference type="EMBL" id="JAUTXT010000049">
    <property type="protein sequence ID" value="KAK3670906.1"/>
    <property type="molecule type" value="Genomic_DNA"/>
</dbReference>
<keyword evidence="3" id="KW-0119">Carbohydrate metabolism</keyword>
<dbReference type="GO" id="GO:0030600">
    <property type="term" value="F:feruloyl esterase activity"/>
    <property type="evidence" value="ECO:0007669"/>
    <property type="project" value="UniProtKB-EC"/>
</dbReference>
<reference evidence="9" key="1">
    <citation type="submission" date="2023-07" db="EMBL/GenBank/DDBJ databases">
        <title>Black Yeasts Isolated from many extreme environments.</title>
        <authorList>
            <person name="Coleine C."/>
            <person name="Stajich J.E."/>
            <person name="Selbmann L."/>
        </authorList>
    </citation>
    <scope>NUCLEOTIDE SEQUENCE</scope>
    <source>
        <strain evidence="9">CCFEE 5485</strain>
    </source>
</reference>
<comment type="caution">
    <text evidence="9">The sequence shown here is derived from an EMBL/GenBank/DDBJ whole genome shotgun (WGS) entry which is preliminary data.</text>
</comment>
<keyword evidence="10" id="KW-1185">Reference proteome</keyword>
<dbReference type="AlphaFoldDB" id="A0AAE0TTV9"/>
<evidence type="ECO:0000256" key="5">
    <source>
        <dbReference type="ARBA" id="ARBA00022801"/>
    </source>
</evidence>
<sequence>MKCTVLGPAFAVVLRTVFAASPPGYLPSPGESACEAIRTSLNVANTTVILTEYHKLGTNFTVVDQVPSCGGPTQNSTVTANLCRIVANISTSASSAVQLEAGLPDQWNHRMLATGNGGEGGCVDYPTVQYGASSGFASFGTNAGHNGSVGFDFFLNQP</sequence>
<keyword evidence="3" id="KW-0624">Polysaccharide degradation</keyword>
<proteinExistence type="predicted"/>
<keyword evidence="4 8" id="KW-0732">Signal</keyword>
<evidence type="ECO:0000256" key="3">
    <source>
        <dbReference type="ARBA" id="ARBA00022651"/>
    </source>
</evidence>
<dbReference type="GO" id="GO:0045493">
    <property type="term" value="P:xylan catabolic process"/>
    <property type="evidence" value="ECO:0007669"/>
    <property type="project" value="UniProtKB-KW"/>
</dbReference>
<accession>A0AAE0TTV9</accession>
<evidence type="ECO:0000313" key="10">
    <source>
        <dbReference type="Proteomes" id="UP001274830"/>
    </source>
</evidence>
<keyword evidence="3" id="KW-0858">Xylan degradation</keyword>
<evidence type="ECO:0000256" key="8">
    <source>
        <dbReference type="SAM" id="SignalP"/>
    </source>
</evidence>
<evidence type="ECO:0000256" key="7">
    <source>
        <dbReference type="ARBA" id="ARBA00034075"/>
    </source>
</evidence>
<feature type="signal peptide" evidence="8">
    <location>
        <begin position="1"/>
        <end position="19"/>
    </location>
</feature>
<evidence type="ECO:0000313" key="9">
    <source>
        <dbReference type="EMBL" id="KAK3670906.1"/>
    </source>
</evidence>
<dbReference type="EC" id="3.1.1.73" evidence="1"/>
<evidence type="ECO:0000256" key="6">
    <source>
        <dbReference type="ARBA" id="ARBA00023157"/>
    </source>
</evidence>
<keyword evidence="2" id="KW-0719">Serine esterase</keyword>
<keyword evidence="5" id="KW-0378">Hydrolase</keyword>
<dbReference type="InterPro" id="IPR011118">
    <property type="entry name" value="Tannase/feruloyl_esterase"/>
</dbReference>
<protein>
    <recommendedName>
        <fullName evidence="1">feruloyl esterase</fullName>
        <ecNumber evidence="1">3.1.1.73</ecNumber>
    </recommendedName>
</protein>
<dbReference type="PANTHER" id="PTHR33938">
    <property type="entry name" value="FERULOYL ESTERASE B-RELATED"/>
    <property type="match status" value="1"/>
</dbReference>
<name>A0AAE0TTV9_9PEZI</name>
<evidence type="ECO:0000256" key="4">
    <source>
        <dbReference type="ARBA" id="ARBA00022729"/>
    </source>
</evidence>
<evidence type="ECO:0000256" key="1">
    <source>
        <dbReference type="ARBA" id="ARBA00013091"/>
    </source>
</evidence>
<dbReference type="PANTHER" id="PTHR33938:SF15">
    <property type="entry name" value="FERULOYL ESTERASE B-RELATED"/>
    <property type="match status" value="1"/>
</dbReference>
<keyword evidence="6" id="KW-1015">Disulfide bond</keyword>
<feature type="chain" id="PRO_5042608894" description="feruloyl esterase" evidence="8">
    <location>
        <begin position="20"/>
        <end position="158"/>
    </location>
</feature>
<dbReference type="Proteomes" id="UP001274830">
    <property type="component" value="Unassembled WGS sequence"/>
</dbReference>
<organism evidence="9 10">
    <name type="scientific">Recurvomyces mirabilis</name>
    <dbReference type="NCBI Taxonomy" id="574656"/>
    <lineage>
        <taxon>Eukaryota</taxon>
        <taxon>Fungi</taxon>
        <taxon>Dikarya</taxon>
        <taxon>Ascomycota</taxon>
        <taxon>Pezizomycotina</taxon>
        <taxon>Dothideomycetes</taxon>
        <taxon>Dothideomycetidae</taxon>
        <taxon>Mycosphaerellales</taxon>
        <taxon>Teratosphaeriaceae</taxon>
        <taxon>Recurvomyces</taxon>
    </lineage>
</organism>
<evidence type="ECO:0000256" key="2">
    <source>
        <dbReference type="ARBA" id="ARBA00022487"/>
    </source>
</evidence>
<comment type="catalytic activity">
    <reaction evidence="7">
        <text>feruloyl-polysaccharide + H2O = ferulate + polysaccharide.</text>
        <dbReference type="EC" id="3.1.1.73"/>
    </reaction>
</comment>
<gene>
    <name evidence="9" type="ORF">LTR78_009184</name>
</gene>